<name>A0A2V1EDE0_9PLEO</name>
<proteinExistence type="predicted"/>
<sequence>MHIDRVQTYVSRHSFLRYLKLRQAGLTLIVGLAGSGAASGSLSQCAEYVYWLRRTVTTHRHKKCMAMGTMPWMGRQILRKRISWGFKNRPLAVS</sequence>
<dbReference type="AlphaFoldDB" id="A0A2V1EDE0"/>
<organism evidence="1 2">
    <name type="scientific">Periconia macrospinosa</name>
    <dbReference type="NCBI Taxonomy" id="97972"/>
    <lineage>
        <taxon>Eukaryota</taxon>
        <taxon>Fungi</taxon>
        <taxon>Dikarya</taxon>
        <taxon>Ascomycota</taxon>
        <taxon>Pezizomycotina</taxon>
        <taxon>Dothideomycetes</taxon>
        <taxon>Pleosporomycetidae</taxon>
        <taxon>Pleosporales</taxon>
        <taxon>Massarineae</taxon>
        <taxon>Periconiaceae</taxon>
        <taxon>Periconia</taxon>
    </lineage>
</organism>
<dbReference type="Proteomes" id="UP000244855">
    <property type="component" value="Unassembled WGS sequence"/>
</dbReference>
<protein>
    <submittedName>
        <fullName evidence="1">Uncharacterized protein</fullName>
    </submittedName>
</protein>
<accession>A0A2V1EDE0</accession>
<dbReference type="EMBL" id="KZ805300">
    <property type="protein sequence ID" value="PVI08628.1"/>
    <property type="molecule type" value="Genomic_DNA"/>
</dbReference>
<evidence type="ECO:0000313" key="1">
    <source>
        <dbReference type="EMBL" id="PVI08628.1"/>
    </source>
</evidence>
<gene>
    <name evidence="1" type="ORF">DM02DRAFT_7663</name>
</gene>
<keyword evidence="2" id="KW-1185">Reference proteome</keyword>
<evidence type="ECO:0000313" key="2">
    <source>
        <dbReference type="Proteomes" id="UP000244855"/>
    </source>
</evidence>
<reference evidence="1 2" key="1">
    <citation type="journal article" date="2018" name="Sci. Rep.">
        <title>Comparative genomics provides insights into the lifestyle and reveals functional heterogeneity of dark septate endophytic fungi.</title>
        <authorList>
            <person name="Knapp D.G."/>
            <person name="Nemeth J.B."/>
            <person name="Barry K."/>
            <person name="Hainaut M."/>
            <person name="Henrissat B."/>
            <person name="Johnson J."/>
            <person name="Kuo A."/>
            <person name="Lim J.H.P."/>
            <person name="Lipzen A."/>
            <person name="Nolan M."/>
            <person name="Ohm R.A."/>
            <person name="Tamas L."/>
            <person name="Grigoriev I.V."/>
            <person name="Spatafora J.W."/>
            <person name="Nagy L.G."/>
            <person name="Kovacs G.M."/>
        </authorList>
    </citation>
    <scope>NUCLEOTIDE SEQUENCE [LARGE SCALE GENOMIC DNA]</scope>
    <source>
        <strain evidence="1 2">DSE2036</strain>
    </source>
</reference>